<accession>A0A7S4BSQ1</accession>
<dbReference type="EMBL" id="HBIZ01044195">
    <property type="protein sequence ID" value="CAE0775641.1"/>
    <property type="molecule type" value="Transcribed_RNA"/>
</dbReference>
<evidence type="ECO:0000256" key="1">
    <source>
        <dbReference type="SAM" id="SignalP"/>
    </source>
</evidence>
<reference evidence="2" key="1">
    <citation type="submission" date="2021-01" db="EMBL/GenBank/DDBJ databases">
        <authorList>
            <person name="Corre E."/>
            <person name="Pelletier E."/>
            <person name="Niang G."/>
            <person name="Scheremetjew M."/>
            <person name="Finn R."/>
            <person name="Kale V."/>
            <person name="Holt S."/>
            <person name="Cochrane G."/>
            <person name="Meng A."/>
            <person name="Brown T."/>
            <person name="Cohen L."/>
        </authorList>
    </citation>
    <scope>NUCLEOTIDE SEQUENCE</scope>
    <source>
        <strain evidence="2">CCMP645</strain>
    </source>
</reference>
<proteinExistence type="predicted"/>
<organism evidence="2">
    <name type="scientific">Chrysotila carterae</name>
    <name type="common">Marine alga</name>
    <name type="synonym">Syracosphaera carterae</name>
    <dbReference type="NCBI Taxonomy" id="13221"/>
    <lineage>
        <taxon>Eukaryota</taxon>
        <taxon>Haptista</taxon>
        <taxon>Haptophyta</taxon>
        <taxon>Prymnesiophyceae</taxon>
        <taxon>Isochrysidales</taxon>
        <taxon>Isochrysidaceae</taxon>
        <taxon>Chrysotila</taxon>
    </lineage>
</organism>
<sequence length="312" mass="33802">MRCVSLISLSLLLSSALHADALASAWHPSPMHAPSFHRSIHATVHGTTHSAAHGTVPTSFQRSRATAQRTVHQPGTLSRLGKSPSHFQSGRHGCELHMMASKASASASDSKTSDETARRLLRECAKEERSIPLLNELVAALETSSKVQAEKPKRALLGDWKLAFASDADAAAVFTTGQGGGVFSVVECALLRLQKSNVAKVIEVSRRFGPFGNEKRSLSGKWGVVDGTFRLRYTSMLNVQREEEAPPQHAAVSYVGSISHVSPRCLVLRLVQNDEKQSLSDVKTSGSFVVFCRLPKGVDPELSELQVETEDK</sequence>
<keyword evidence="1" id="KW-0732">Signal</keyword>
<feature type="signal peptide" evidence="1">
    <location>
        <begin position="1"/>
        <end position="19"/>
    </location>
</feature>
<dbReference type="AlphaFoldDB" id="A0A7S4BSQ1"/>
<name>A0A7S4BSQ1_CHRCT</name>
<feature type="chain" id="PRO_5030869088" description="Plastid lipid-associated protein/fibrillin conserved domain-containing protein" evidence="1">
    <location>
        <begin position="20"/>
        <end position="312"/>
    </location>
</feature>
<gene>
    <name evidence="2" type="ORF">PCAR00345_LOCUS28275</name>
</gene>
<evidence type="ECO:0000313" key="2">
    <source>
        <dbReference type="EMBL" id="CAE0775641.1"/>
    </source>
</evidence>
<evidence type="ECO:0008006" key="3">
    <source>
        <dbReference type="Google" id="ProtNLM"/>
    </source>
</evidence>
<protein>
    <recommendedName>
        <fullName evidence="3">Plastid lipid-associated protein/fibrillin conserved domain-containing protein</fullName>
    </recommendedName>
</protein>